<keyword evidence="2" id="KW-0812">Transmembrane</keyword>
<evidence type="ECO:0000313" key="3">
    <source>
        <dbReference type="EMBL" id="QGH31432.1"/>
    </source>
</evidence>
<dbReference type="Proteomes" id="UP000344450">
    <property type="component" value="Chromosome"/>
</dbReference>
<dbReference type="GeneID" id="91974305"/>
<dbReference type="InterPro" id="IPR021728">
    <property type="entry name" value="DUF3300"/>
</dbReference>
<accession>A0ABX6DVJ0</accession>
<feature type="region of interest" description="Disordered" evidence="1">
    <location>
        <begin position="367"/>
        <end position="582"/>
    </location>
</feature>
<dbReference type="RefSeq" id="WP_153743648.1">
    <property type="nucleotide sequence ID" value="NZ_CP045843.1"/>
</dbReference>
<feature type="compositionally biased region" description="Basic and acidic residues" evidence="1">
    <location>
        <begin position="494"/>
        <end position="505"/>
    </location>
</feature>
<evidence type="ECO:0000256" key="1">
    <source>
        <dbReference type="SAM" id="MobiDB-lite"/>
    </source>
</evidence>
<dbReference type="EMBL" id="CP045845">
    <property type="protein sequence ID" value="QGH31432.1"/>
    <property type="molecule type" value="Genomic_DNA"/>
</dbReference>
<reference evidence="3 4" key="1">
    <citation type="submission" date="2019-10" db="EMBL/GenBank/DDBJ databases">
        <title>Complete genome sequencing of drug resistant plasmids in Kluyvera intermedia.</title>
        <authorList>
            <person name="Ke C."/>
            <person name="Jian S."/>
        </authorList>
    </citation>
    <scope>NUCLEOTIDE SEQUENCE [LARGE SCALE GENOMIC DNA]</scope>
    <source>
        <strain evidence="3 4">N2-1</strain>
    </source>
</reference>
<feature type="compositionally biased region" description="Polar residues" evidence="1">
    <location>
        <begin position="519"/>
        <end position="562"/>
    </location>
</feature>
<sequence length="582" mass="62518">MNLPTKSYSSIALICCGGILAVAATLYLKSREPVTPDAPPAAAVAAPVTPSVTLPAPEAPPAVAATSTNTQPYTKAQITQWVAPIALYPDSLLSQVLMASTYPASVVQAVQWSKDNPNQQGDAAIKAVADQPWDASVKSLVAFPQLTGMMGENPQWVENLGNAFLAQPQDVMDAVQDLRKLAQQTGSLKSTYQQTVTTTSAPAPASTASAGTTSVSTTKVAASPEPTVIRIESANPEVVYVPNYNPTVVYGSNWPYSSAPPVYLPPPPGQQFADSFVRGFGYSLGVATTYAIFSNIDWDDDDHHHDDDYHGGGRGYQHNGDNININVNNFNRISGENLKGQNIAWQHNSAYRGNVPYPNDNVAQRFHQTNVPGGLSSTRKEPGIVSTRPTNVASGLSSPNRDSQRQAAMSQVQQRTRNDNYAAAPGSRDAQRRAASQQLSQKVQRDNFRGYDAPVSHSQRLASQTHSSQTHAAPSRATAQRVQQSNLNAAQHRTRNESPRLKTEQRSTQQPGNAGRRNSALSGNESRAPNWQAQQSRGLQSRQASGLSSERQSRASQGNRASSVGGERNGGGLSGHRELHRR</sequence>
<feature type="transmembrane region" description="Helical" evidence="2">
    <location>
        <begin position="7"/>
        <end position="28"/>
    </location>
</feature>
<evidence type="ECO:0000313" key="4">
    <source>
        <dbReference type="Proteomes" id="UP000344450"/>
    </source>
</evidence>
<name>A0ABX6DVJ0_KLUIN</name>
<dbReference type="PANTHER" id="PTHR40269:SF1">
    <property type="entry name" value="OUTER MEMBRANE PROTEIN"/>
    <property type="match status" value="1"/>
</dbReference>
<organism evidence="3 4">
    <name type="scientific">Kluyvera intermedia</name>
    <name type="common">Enterobacter intermedius</name>
    <dbReference type="NCBI Taxonomy" id="61648"/>
    <lineage>
        <taxon>Bacteria</taxon>
        <taxon>Pseudomonadati</taxon>
        <taxon>Pseudomonadota</taxon>
        <taxon>Gammaproteobacteria</taxon>
        <taxon>Enterobacterales</taxon>
        <taxon>Enterobacteriaceae</taxon>
        <taxon>Kluyvera</taxon>
    </lineage>
</organism>
<keyword evidence="4" id="KW-1185">Reference proteome</keyword>
<evidence type="ECO:0000256" key="2">
    <source>
        <dbReference type="SAM" id="Phobius"/>
    </source>
</evidence>
<keyword evidence="2" id="KW-1133">Transmembrane helix</keyword>
<dbReference type="Pfam" id="PF11737">
    <property type="entry name" value="DUF3300"/>
    <property type="match status" value="1"/>
</dbReference>
<proteinExistence type="predicted"/>
<feature type="compositionally biased region" description="Polar residues" evidence="1">
    <location>
        <begin position="456"/>
        <end position="491"/>
    </location>
</feature>
<keyword evidence="2" id="KW-0472">Membrane</keyword>
<feature type="compositionally biased region" description="Polar residues" evidence="1">
    <location>
        <begin position="367"/>
        <end position="377"/>
    </location>
</feature>
<feature type="compositionally biased region" description="Polar residues" evidence="1">
    <location>
        <begin position="387"/>
        <end position="415"/>
    </location>
</feature>
<dbReference type="PANTHER" id="PTHR40269">
    <property type="entry name" value="OUTER MEMBRANE PROTEIN-RELATED"/>
    <property type="match status" value="1"/>
</dbReference>
<protein>
    <submittedName>
        <fullName evidence="3">DUF3300 domain-containing protein</fullName>
    </submittedName>
</protein>
<gene>
    <name evidence="3" type="ORF">GHC21_17915</name>
</gene>